<gene>
    <name evidence="1" type="primary">P4HA</name>
    <name evidence="1" type="ORF">MAMT_01760</name>
</gene>
<name>A0A5E6MES0_9BACT</name>
<accession>A0A5E6MES0</accession>
<dbReference type="InterPro" id="IPR006597">
    <property type="entry name" value="Sel1-like"/>
</dbReference>
<dbReference type="SUPFAM" id="SSF81901">
    <property type="entry name" value="HCP-like"/>
    <property type="match status" value="2"/>
</dbReference>
<dbReference type="EC" id="1.14.11.2" evidence="1"/>
<dbReference type="AlphaFoldDB" id="A0A5E6MES0"/>
<evidence type="ECO:0000313" key="2">
    <source>
        <dbReference type="Proteomes" id="UP000334923"/>
    </source>
</evidence>
<keyword evidence="2" id="KW-1185">Reference proteome</keyword>
<dbReference type="PANTHER" id="PTHR11102:SF160">
    <property type="entry name" value="ERAD-ASSOCIATED E3 UBIQUITIN-PROTEIN LIGASE COMPONENT HRD3"/>
    <property type="match status" value="1"/>
</dbReference>
<dbReference type="PANTHER" id="PTHR11102">
    <property type="entry name" value="SEL-1-LIKE PROTEIN"/>
    <property type="match status" value="1"/>
</dbReference>
<dbReference type="Gene3D" id="1.25.40.10">
    <property type="entry name" value="Tetratricopeptide repeat domain"/>
    <property type="match status" value="2"/>
</dbReference>
<protein>
    <submittedName>
        <fullName evidence="1">Partial prolyl 4-hydroxylase</fullName>
        <ecNumber evidence="1">1.14.11.2</ecNumber>
    </submittedName>
</protein>
<dbReference type="InterPro" id="IPR050767">
    <property type="entry name" value="Sel1_AlgK"/>
</dbReference>
<dbReference type="RefSeq" id="WP_142660568.1">
    <property type="nucleotide sequence ID" value="NZ_CABFVA020000094.1"/>
</dbReference>
<dbReference type="Proteomes" id="UP000334923">
    <property type="component" value="Unassembled WGS sequence"/>
</dbReference>
<dbReference type="GO" id="GO:0004656">
    <property type="term" value="F:procollagen-proline 4-dioxygenase activity"/>
    <property type="evidence" value="ECO:0007669"/>
    <property type="project" value="UniProtKB-EC"/>
</dbReference>
<reference evidence="1 2" key="1">
    <citation type="submission" date="2019-09" db="EMBL/GenBank/DDBJ databases">
        <authorList>
            <person name="Cremers G."/>
        </authorList>
    </citation>
    <scope>NUCLEOTIDE SEQUENCE [LARGE SCALE GENOMIC DNA]</scope>
    <source>
        <strain evidence="1">4A</strain>
    </source>
</reference>
<dbReference type="Pfam" id="PF08238">
    <property type="entry name" value="Sel1"/>
    <property type="match status" value="5"/>
</dbReference>
<dbReference type="SMART" id="SM00671">
    <property type="entry name" value="SEL1"/>
    <property type="match status" value="5"/>
</dbReference>
<evidence type="ECO:0000313" key="1">
    <source>
        <dbReference type="EMBL" id="VVM07476.1"/>
    </source>
</evidence>
<proteinExistence type="predicted"/>
<dbReference type="EMBL" id="CABFVA020000094">
    <property type="protein sequence ID" value="VVM07476.1"/>
    <property type="molecule type" value="Genomic_DNA"/>
</dbReference>
<dbReference type="InterPro" id="IPR011990">
    <property type="entry name" value="TPR-like_helical_dom_sf"/>
</dbReference>
<dbReference type="OrthoDB" id="9812350at2"/>
<sequence>MFPDDDLGFFDYLHELYEAARESRGALVRLESFAEQGNSFAQWRMGALFDPEAPRENQPTTVRVNGAVAAYWYRKAAEQGLAAAQLSLALLYDRGTGVPRDRLQAARWLERAAEQGMEQAQWRLATLLLRNTGIPCNPEKALYWLRQAAAAGPARLQYGVGGIYEVGWRPWPDAQKPPFWAGRGTGRPPPHLGFPFSGLEIEPDPEEARRWYRMAAENGHAEAEYRMGLFLEEGIGGESDLAEAARWYRR</sequence>
<keyword evidence="1" id="KW-0560">Oxidoreductase</keyword>
<organism evidence="1 2">
    <name type="scientific">Methylacidimicrobium tartarophylax</name>
    <dbReference type="NCBI Taxonomy" id="1041768"/>
    <lineage>
        <taxon>Bacteria</taxon>
        <taxon>Pseudomonadati</taxon>
        <taxon>Verrucomicrobiota</taxon>
        <taxon>Methylacidimicrobium</taxon>
    </lineage>
</organism>
<feature type="non-terminal residue" evidence="1">
    <location>
        <position position="250"/>
    </location>
</feature>